<dbReference type="EMBL" id="BOSL01000007">
    <property type="protein sequence ID" value="GIP53476.1"/>
    <property type="molecule type" value="Genomic_DNA"/>
</dbReference>
<name>A0ABQ4MBU9_9BACL</name>
<proteinExistence type="predicted"/>
<feature type="domain" description="N-acetyltransferase" evidence="3">
    <location>
        <begin position="10"/>
        <end position="151"/>
    </location>
</feature>
<accession>A0ABQ4MBU9</accession>
<evidence type="ECO:0000313" key="5">
    <source>
        <dbReference type="Proteomes" id="UP000679992"/>
    </source>
</evidence>
<keyword evidence="1" id="KW-0808">Transferase</keyword>
<dbReference type="RefSeq" id="WP_244861510.1">
    <property type="nucleotide sequence ID" value="NZ_BOSL01000007.1"/>
</dbReference>
<dbReference type="Pfam" id="PF00583">
    <property type="entry name" value="Acetyltransf_1"/>
    <property type="match status" value="1"/>
</dbReference>
<keyword evidence="5" id="KW-1185">Reference proteome</keyword>
<reference evidence="4 5" key="1">
    <citation type="submission" date="2021-03" db="EMBL/GenBank/DDBJ databases">
        <title>Antimicrobial resistance genes in bacteria isolated from Japanese honey, and their potential for conferring macrolide and lincosamide resistance in the American foulbrood pathogen Paenibacillus larvae.</title>
        <authorList>
            <person name="Okamoto M."/>
            <person name="Kumagai M."/>
            <person name="Kanamori H."/>
            <person name="Takamatsu D."/>
        </authorList>
    </citation>
    <scope>NUCLEOTIDE SEQUENCE [LARGE SCALE GENOMIC DNA]</scope>
    <source>
        <strain evidence="4 5">J42TS3</strain>
    </source>
</reference>
<dbReference type="InterPro" id="IPR000182">
    <property type="entry name" value="GNAT_dom"/>
</dbReference>
<gene>
    <name evidence="4" type="ORF">J42TS3_25110</name>
</gene>
<dbReference type="PROSITE" id="PS51186">
    <property type="entry name" value="GNAT"/>
    <property type="match status" value="1"/>
</dbReference>
<dbReference type="PANTHER" id="PTHR43877">
    <property type="entry name" value="AMINOALKYLPHOSPHONATE N-ACETYLTRANSFERASE-RELATED-RELATED"/>
    <property type="match status" value="1"/>
</dbReference>
<dbReference type="Gene3D" id="3.40.630.30">
    <property type="match status" value="1"/>
</dbReference>
<dbReference type="Proteomes" id="UP000679992">
    <property type="component" value="Unassembled WGS sequence"/>
</dbReference>
<comment type="caution">
    <text evidence="4">The sequence shown here is derived from an EMBL/GenBank/DDBJ whole genome shotgun (WGS) entry which is preliminary data.</text>
</comment>
<evidence type="ECO:0000259" key="3">
    <source>
        <dbReference type="PROSITE" id="PS51186"/>
    </source>
</evidence>
<evidence type="ECO:0000256" key="1">
    <source>
        <dbReference type="ARBA" id="ARBA00022679"/>
    </source>
</evidence>
<evidence type="ECO:0000313" key="4">
    <source>
        <dbReference type="EMBL" id="GIP53476.1"/>
    </source>
</evidence>
<dbReference type="SUPFAM" id="SSF55729">
    <property type="entry name" value="Acyl-CoA N-acyltransferases (Nat)"/>
    <property type="match status" value="1"/>
</dbReference>
<protein>
    <recommendedName>
        <fullName evidence="3">N-acetyltransferase domain-containing protein</fullName>
    </recommendedName>
</protein>
<keyword evidence="2" id="KW-0012">Acyltransferase</keyword>
<organism evidence="4 5">
    <name type="scientific">Paenibacillus vini</name>
    <dbReference type="NCBI Taxonomy" id="1476024"/>
    <lineage>
        <taxon>Bacteria</taxon>
        <taxon>Bacillati</taxon>
        <taxon>Bacillota</taxon>
        <taxon>Bacilli</taxon>
        <taxon>Bacillales</taxon>
        <taxon>Paenibacillaceae</taxon>
        <taxon>Paenibacillus</taxon>
    </lineage>
</organism>
<dbReference type="InterPro" id="IPR016181">
    <property type="entry name" value="Acyl_CoA_acyltransferase"/>
</dbReference>
<dbReference type="CDD" id="cd04301">
    <property type="entry name" value="NAT_SF"/>
    <property type="match status" value="1"/>
</dbReference>
<evidence type="ECO:0000256" key="2">
    <source>
        <dbReference type="ARBA" id="ARBA00023315"/>
    </source>
</evidence>
<sequence>MSNQVCAPALAIRRCCSDDVHHMLPLMRQLRYPTTPSVLKERLTMLEGHEQLCSLVAEVDGVVVGTIFLKQHQTHDMMKPVTSITALVVDEKHRGTGIGKRLLLEAETWGKERGSSQMFVSVAGDNNITSKSFYEYSGFTCTGYRLSKPLA</sequence>
<dbReference type="InterPro" id="IPR050832">
    <property type="entry name" value="Bact_Acetyltransf"/>
</dbReference>